<evidence type="ECO:0000313" key="2">
    <source>
        <dbReference type="EMBL" id="SHL81634.1"/>
    </source>
</evidence>
<feature type="signal peptide" evidence="1">
    <location>
        <begin position="1"/>
        <end position="24"/>
    </location>
</feature>
<proteinExistence type="predicted"/>
<organism evidence="2 3">
    <name type="scientific">Chitinophaga jiangningensis</name>
    <dbReference type="NCBI Taxonomy" id="1419482"/>
    <lineage>
        <taxon>Bacteria</taxon>
        <taxon>Pseudomonadati</taxon>
        <taxon>Bacteroidota</taxon>
        <taxon>Chitinophagia</taxon>
        <taxon>Chitinophagales</taxon>
        <taxon>Chitinophagaceae</taxon>
        <taxon>Chitinophaga</taxon>
    </lineage>
</organism>
<evidence type="ECO:0000256" key="1">
    <source>
        <dbReference type="SAM" id="SignalP"/>
    </source>
</evidence>
<sequence>MFKKIRLIFLVPILLLMAAAIAFAARRPWYSLTVRDTVKSDQPAFSYNPKEKQVLKQLTTLFKRALASDRMIISGNINYTDPADSASSGSLPFYYCRRNNECYYAADGTEMIALKDVYILIDHPGKQIIVSGPKKIEVPTGFPDYAIVGSWEKDNYLFHMDTLAQGTRVRLECSNHVYCKLYEYQADFSTGIITAIKMRLTDLDRPLDTLTDKIYECSIKEWTYDQADNQLFKKNKYLTGTKNNYRPSPEYENYQLIDKN</sequence>
<dbReference type="AlphaFoldDB" id="A0A1M7DQ44"/>
<evidence type="ECO:0000313" key="3">
    <source>
        <dbReference type="Proteomes" id="UP000184420"/>
    </source>
</evidence>
<name>A0A1M7DQ44_9BACT</name>
<dbReference type="STRING" id="1419482.SAMN05444266_10589"/>
<evidence type="ECO:0008006" key="4">
    <source>
        <dbReference type="Google" id="ProtNLM"/>
    </source>
</evidence>
<feature type="chain" id="PRO_5012929366" description="Outer membrane lipoprotein-sorting protein" evidence="1">
    <location>
        <begin position="25"/>
        <end position="260"/>
    </location>
</feature>
<dbReference type="Proteomes" id="UP000184420">
    <property type="component" value="Unassembled WGS sequence"/>
</dbReference>
<keyword evidence="3" id="KW-1185">Reference proteome</keyword>
<reference evidence="2 3" key="1">
    <citation type="submission" date="2016-11" db="EMBL/GenBank/DDBJ databases">
        <authorList>
            <person name="Jaros S."/>
            <person name="Januszkiewicz K."/>
            <person name="Wedrychowicz H."/>
        </authorList>
    </citation>
    <scope>NUCLEOTIDE SEQUENCE [LARGE SCALE GENOMIC DNA]</scope>
    <source>
        <strain evidence="2 3">DSM 27406</strain>
    </source>
</reference>
<keyword evidence="1" id="KW-0732">Signal</keyword>
<protein>
    <recommendedName>
        <fullName evidence="4">Outer membrane lipoprotein-sorting protein</fullName>
    </recommendedName>
</protein>
<dbReference type="RefSeq" id="WP_073081651.1">
    <property type="nucleotide sequence ID" value="NZ_FRBL01000005.1"/>
</dbReference>
<gene>
    <name evidence="2" type="ORF">SAMN05444266_10589</name>
</gene>
<dbReference type="OrthoDB" id="642516at2"/>
<accession>A0A1M7DQ44</accession>
<dbReference type="EMBL" id="FRBL01000005">
    <property type="protein sequence ID" value="SHL81634.1"/>
    <property type="molecule type" value="Genomic_DNA"/>
</dbReference>